<dbReference type="KEGG" id="vg:63925744"/>
<proteinExistence type="predicted"/>
<sequence>MKVGIELAALERIDDLVGTLDKLTAAIKENTAAIEAANRWRDDLMNGPRG</sequence>
<accession>A0A386KKA0</accession>
<dbReference type="EMBL" id="MH779514">
    <property type="protein sequence ID" value="AYD84627.1"/>
    <property type="molecule type" value="Genomic_DNA"/>
</dbReference>
<evidence type="ECO:0000313" key="1">
    <source>
        <dbReference type="EMBL" id="AYD84627.1"/>
    </source>
</evidence>
<evidence type="ECO:0000313" key="2">
    <source>
        <dbReference type="Proteomes" id="UP000271313"/>
    </source>
</evidence>
<dbReference type="RefSeq" id="YP_010051259.1">
    <property type="nucleotide sequence ID" value="NC_054439.1"/>
</dbReference>
<name>A0A386KKA0_9CAUD</name>
<dbReference type="GeneID" id="63925744"/>
<protein>
    <submittedName>
        <fullName evidence="1">Uncharacterized protein</fullName>
    </submittedName>
</protein>
<dbReference type="Proteomes" id="UP000271313">
    <property type="component" value="Segment"/>
</dbReference>
<reference evidence="1 2" key="1">
    <citation type="submission" date="2018-08" db="EMBL/GenBank/DDBJ databases">
        <authorList>
            <person name="Quesada-Gordillo A."/>
            <person name="Cotto-Pereira A.M."/>
            <person name="Cruz-Lopez C.D."/>
            <person name="Cruz-Ortiz M.A."/>
            <person name="Cruz-Ortiz J.C."/>
            <person name="Davila-Benitez J."/>
            <person name="Deleon-Ruiz I.N."/>
            <person name="Delgado-Rivera C.M."/>
            <person name="Desarden-Rivera Y.C."/>
            <person name="Diaz-Mejia R.M."/>
            <person name="Diaz-Ramos D."/>
            <person name="Estrada-Lozada M."/>
            <person name="Estrada-Mojica S."/>
            <person name="Etienne-Gonzalez P."/>
            <person name="Figueroa-Gomez L."/>
            <person name="Flores-Roque G."/>
            <person name="Gomez-Rosado J.O."/>
            <person name="Gonzalez-Garcia E.M."/>
            <person name="Gonzalez-Leon M.A."/>
            <person name="Gonzalez-Rodriguez J."/>
            <person name="Gonzalez-Santos L.I."/>
            <person name="Goveo-Rivera I.A."/>
            <person name="Gutierrez-Silva J.C."/>
            <person name="Issa-Mahmud S."/>
            <person name="Lopez-Llera J.N."/>
            <person name="Marrero-Visalden G."/>
            <person name="Muyet-Blasini E."/>
            <person name="Ortiz-Torres X.D."/>
            <person name="Palacios-Vallejo J.G."/>
            <person name="Pichardo-Gonzalez P.A."/>
            <person name="Pou-Acosta P.M."/>
            <person name="Rodriguez-Colon F."/>
            <person name="Roig-Laboy C.J."/>
            <person name="Santiago-Mendez J."/>
            <person name="Velez-Velazquez R.M."/>
            <person name="Fernandez-Martinez M."/>
            <person name="Rubin M."/>
            <person name="Vazquez E."/>
            <person name="Garlena R.A."/>
            <person name="Russell D.A."/>
            <person name="Pope W.H."/>
            <person name="Jacobs-Sera D."/>
            <person name="Hatfull G.F."/>
        </authorList>
    </citation>
    <scope>NUCLEOTIDE SEQUENCE [LARGE SCALE GENOMIC DNA]</scope>
</reference>
<keyword evidence="2" id="KW-1185">Reference proteome</keyword>
<gene>
    <name evidence="1" type="primary">42</name>
    <name evidence="1" type="ORF">SEA_PAITO_42</name>
</gene>
<organism evidence="1 2">
    <name type="scientific">Mycobacterium phage Paito</name>
    <dbReference type="NCBI Taxonomy" id="2315544"/>
    <lineage>
        <taxon>Viruses</taxon>
        <taxon>Duplodnaviria</taxon>
        <taxon>Heunggongvirae</taxon>
        <taxon>Uroviricota</taxon>
        <taxon>Caudoviricetes</taxon>
        <taxon>Gclasvirinae</taxon>
        <taxon>Liefievirus</taxon>
        <taxon>Liefievirus paito</taxon>
    </lineage>
</organism>